<dbReference type="Gene3D" id="1.10.10.10">
    <property type="entry name" value="Winged helix-like DNA-binding domain superfamily/Winged helix DNA-binding domain"/>
    <property type="match status" value="1"/>
</dbReference>
<dbReference type="Pfam" id="PF00196">
    <property type="entry name" value="GerE"/>
    <property type="match status" value="1"/>
</dbReference>
<dbReference type="SUPFAM" id="SSF46894">
    <property type="entry name" value="C-terminal effector domain of the bipartite response regulators"/>
    <property type="match status" value="1"/>
</dbReference>
<protein>
    <submittedName>
        <fullName evidence="3">Helix-turn-helix transcriptional regulator</fullName>
    </submittedName>
</protein>
<accession>A0A1W6B5E8</accession>
<dbReference type="GO" id="GO:0003677">
    <property type="term" value="F:DNA binding"/>
    <property type="evidence" value="ECO:0007669"/>
    <property type="project" value="UniProtKB-KW"/>
</dbReference>
<evidence type="ECO:0000259" key="2">
    <source>
        <dbReference type="PROSITE" id="PS50043"/>
    </source>
</evidence>
<dbReference type="PROSITE" id="PS50043">
    <property type="entry name" value="HTH_LUXR_2"/>
    <property type="match status" value="1"/>
</dbReference>
<dbReference type="STRING" id="1891675.B1H58_09740"/>
<proteinExistence type="predicted"/>
<dbReference type="KEGG" id="palh:B1H58_09740"/>
<dbReference type="PRINTS" id="PR00038">
    <property type="entry name" value="HTHLUXR"/>
</dbReference>
<feature type="domain" description="HTH luxR-type" evidence="2">
    <location>
        <begin position="125"/>
        <end position="190"/>
    </location>
</feature>
<gene>
    <name evidence="3" type="ORF">B1H58_09740</name>
</gene>
<dbReference type="InterPro" id="IPR000792">
    <property type="entry name" value="Tscrpt_reg_LuxR_C"/>
</dbReference>
<dbReference type="OrthoDB" id="6518199at2"/>
<keyword evidence="4" id="KW-1185">Reference proteome</keyword>
<evidence type="ECO:0000313" key="4">
    <source>
        <dbReference type="Proteomes" id="UP000192900"/>
    </source>
</evidence>
<evidence type="ECO:0000313" key="3">
    <source>
        <dbReference type="EMBL" id="ARJ42267.1"/>
    </source>
</evidence>
<evidence type="ECO:0000256" key="1">
    <source>
        <dbReference type="ARBA" id="ARBA00023125"/>
    </source>
</evidence>
<reference evidence="3 4" key="1">
    <citation type="submission" date="2017-02" db="EMBL/GenBank/DDBJ databases">
        <title>Complete genome sequence of the drought resistance-promoting endophyte Pantoea alhagi LTYR-11Z.</title>
        <authorList>
            <person name="Zhang L."/>
        </authorList>
    </citation>
    <scope>NUCLEOTIDE SEQUENCE [LARGE SCALE GENOMIC DNA]</scope>
    <source>
        <strain evidence="3 4">LTYR-11Z</strain>
    </source>
</reference>
<dbReference type="RefSeq" id="WP_085069808.1">
    <property type="nucleotide sequence ID" value="NZ_CP019706.1"/>
</dbReference>
<dbReference type="InterPro" id="IPR036388">
    <property type="entry name" value="WH-like_DNA-bd_sf"/>
</dbReference>
<dbReference type="CDD" id="cd06170">
    <property type="entry name" value="LuxR_C_like"/>
    <property type="match status" value="1"/>
</dbReference>
<dbReference type="InterPro" id="IPR016032">
    <property type="entry name" value="Sig_transdc_resp-reg_C-effctor"/>
</dbReference>
<dbReference type="SMART" id="SM00421">
    <property type="entry name" value="HTH_LUXR"/>
    <property type="match status" value="1"/>
</dbReference>
<sequence>MLNILLMDSNFYLKSGLSALIFNQFTEAHKEEVLFLLPSEEKNRDIADIIFRDDMVTIRIFNQRSICASHESGREGDEGMTIHVPFITKNLTLDEISIKIGKIISIARADYNLLVNREETYWNFGLKKYAQLSDTENDVMILVGRGYDSTDISRILNRSRKTISTHYRNASRKMGAVNRAEFYRYASFIANCRRDERNTLCL</sequence>
<dbReference type="AlphaFoldDB" id="A0A1W6B5E8"/>
<dbReference type="GO" id="GO:0006355">
    <property type="term" value="P:regulation of DNA-templated transcription"/>
    <property type="evidence" value="ECO:0007669"/>
    <property type="project" value="InterPro"/>
</dbReference>
<organism evidence="3 4">
    <name type="scientific">Pantoea alhagi</name>
    <dbReference type="NCBI Taxonomy" id="1891675"/>
    <lineage>
        <taxon>Bacteria</taxon>
        <taxon>Pseudomonadati</taxon>
        <taxon>Pseudomonadota</taxon>
        <taxon>Gammaproteobacteria</taxon>
        <taxon>Enterobacterales</taxon>
        <taxon>Erwiniaceae</taxon>
        <taxon>Pantoea</taxon>
    </lineage>
</organism>
<dbReference type="PROSITE" id="PS00622">
    <property type="entry name" value="HTH_LUXR_1"/>
    <property type="match status" value="1"/>
</dbReference>
<keyword evidence="1" id="KW-0238">DNA-binding</keyword>
<dbReference type="Proteomes" id="UP000192900">
    <property type="component" value="Chromosome"/>
</dbReference>
<name>A0A1W6B5E8_9GAMM</name>
<dbReference type="EMBL" id="CP019706">
    <property type="protein sequence ID" value="ARJ42267.1"/>
    <property type="molecule type" value="Genomic_DNA"/>
</dbReference>